<comment type="caution">
    <text evidence="2">The sequence shown here is derived from an EMBL/GenBank/DDBJ whole genome shotgun (WGS) entry which is preliminary data.</text>
</comment>
<keyword evidence="3" id="KW-1185">Reference proteome</keyword>
<proteinExistence type="predicted"/>
<evidence type="ECO:0000313" key="2">
    <source>
        <dbReference type="EMBL" id="ORY60991.1"/>
    </source>
</evidence>
<name>A0A1Y2DNX7_9PEZI</name>
<dbReference type="AlphaFoldDB" id="A0A1Y2DNX7"/>
<gene>
    <name evidence="2" type="ORF">BCR38DRAFT_50241</name>
</gene>
<dbReference type="InParanoid" id="A0A1Y2DNX7"/>
<reference evidence="2 3" key="1">
    <citation type="submission" date="2016-07" db="EMBL/GenBank/DDBJ databases">
        <title>Pervasive Adenine N6-methylation of Active Genes in Fungi.</title>
        <authorList>
            <consortium name="DOE Joint Genome Institute"/>
            <person name="Mondo S.J."/>
            <person name="Dannebaum R.O."/>
            <person name="Kuo R.C."/>
            <person name="Labutti K."/>
            <person name="Haridas S."/>
            <person name="Kuo A."/>
            <person name="Salamov A."/>
            <person name="Ahrendt S.R."/>
            <person name="Lipzen A."/>
            <person name="Sullivan W."/>
            <person name="Andreopoulos W.B."/>
            <person name="Clum A."/>
            <person name="Lindquist E."/>
            <person name="Daum C."/>
            <person name="Ramamoorthy G.K."/>
            <person name="Gryganskyi A."/>
            <person name="Culley D."/>
            <person name="Magnuson J.K."/>
            <person name="James T.Y."/>
            <person name="O'Malley M.A."/>
            <person name="Stajich J.E."/>
            <person name="Spatafora J.W."/>
            <person name="Visel A."/>
            <person name="Grigoriev I.V."/>
        </authorList>
    </citation>
    <scope>NUCLEOTIDE SEQUENCE [LARGE SCALE GENOMIC DNA]</scope>
    <source>
        <strain evidence="2 3">CBS 129021</strain>
    </source>
</reference>
<evidence type="ECO:0000256" key="1">
    <source>
        <dbReference type="SAM" id="MobiDB-lite"/>
    </source>
</evidence>
<sequence length="97" mass="10935">MSWCFISQLKKPSSRVSKYSRGRFHQRVWLVQKVPTPSPLAITAWFPCRPTEAPSLSPCTPHRSPRSNPPPTQPGMPCNVQVTASRPISSNKCTYLR</sequence>
<feature type="region of interest" description="Disordered" evidence="1">
    <location>
        <begin position="53"/>
        <end position="81"/>
    </location>
</feature>
<dbReference type="Proteomes" id="UP000193689">
    <property type="component" value="Unassembled WGS sequence"/>
</dbReference>
<dbReference type="GeneID" id="63781071"/>
<dbReference type="RefSeq" id="XP_040713218.1">
    <property type="nucleotide sequence ID" value="XM_040864859.1"/>
</dbReference>
<protein>
    <submittedName>
        <fullName evidence="2">Uncharacterized protein</fullName>
    </submittedName>
</protein>
<dbReference type="EMBL" id="MCFJ01000011">
    <property type="protein sequence ID" value="ORY60991.1"/>
    <property type="molecule type" value="Genomic_DNA"/>
</dbReference>
<accession>A0A1Y2DNX7</accession>
<evidence type="ECO:0000313" key="3">
    <source>
        <dbReference type="Proteomes" id="UP000193689"/>
    </source>
</evidence>
<organism evidence="2 3">
    <name type="scientific">Pseudomassariella vexata</name>
    <dbReference type="NCBI Taxonomy" id="1141098"/>
    <lineage>
        <taxon>Eukaryota</taxon>
        <taxon>Fungi</taxon>
        <taxon>Dikarya</taxon>
        <taxon>Ascomycota</taxon>
        <taxon>Pezizomycotina</taxon>
        <taxon>Sordariomycetes</taxon>
        <taxon>Xylariomycetidae</taxon>
        <taxon>Amphisphaeriales</taxon>
        <taxon>Pseudomassariaceae</taxon>
        <taxon>Pseudomassariella</taxon>
    </lineage>
</organism>